<dbReference type="EMBL" id="BNJF01000003">
    <property type="protein sequence ID" value="GHO47265.1"/>
    <property type="molecule type" value="Genomic_DNA"/>
</dbReference>
<proteinExistence type="predicted"/>
<comment type="caution">
    <text evidence="4">The sequence shown here is derived from an EMBL/GenBank/DDBJ whole genome shotgun (WGS) entry which is preliminary data.</text>
</comment>
<dbReference type="GO" id="GO:0016787">
    <property type="term" value="F:hydrolase activity"/>
    <property type="evidence" value="ECO:0007669"/>
    <property type="project" value="UniProtKB-KW"/>
</dbReference>
<protein>
    <submittedName>
        <fullName evidence="4">Hydrolase</fullName>
    </submittedName>
</protein>
<name>A0A8J3I5N3_9CHLR</name>
<dbReference type="Pfam" id="PF13203">
    <property type="entry name" value="DUF2201_N"/>
    <property type="match status" value="1"/>
</dbReference>
<evidence type="ECO:0000259" key="2">
    <source>
        <dbReference type="Pfam" id="PF09967"/>
    </source>
</evidence>
<dbReference type="Proteomes" id="UP000612362">
    <property type="component" value="Unassembled WGS sequence"/>
</dbReference>
<dbReference type="RefSeq" id="WP_220196589.1">
    <property type="nucleotide sequence ID" value="NZ_BNJF01000003.1"/>
</dbReference>
<sequence>MAQKKQSDALQRQITASILKLRIRSPFFATLALFAHLFITESIPTAATNGRDIFFNEQFWSHLTEPERLGVVAHEIMHAALLHVPRRGSREPQLWNIAADIVVNGIVLAQEGFALPAGHIREKSLEHLSVEEVYHKLQSHFKRHPHLGMPDLLDPTDQEKRPYAELEQYWRQALQQAQTLTEVIGQGKVPAGLQREISHLNPAQLDWRSYLWRFLGQTPTDFQGFDRRFVGQGLYLEALEGETVRVYVAVDTSGSIGSAEIAQFLGEVRGILSTYPHLEASLYYTDAACYGPYPLTLQSAFPQPIGGGGTDFRPFFRAVMGEHDAVQPRVCVYCTDGYGTFPTEAPPLPVLWVLSPGSLDMRAIPFGEAVRLIPDM</sequence>
<dbReference type="PANTHER" id="PTHR38730:SF1">
    <property type="entry name" value="SLL7028 PROTEIN"/>
    <property type="match status" value="1"/>
</dbReference>
<feature type="transmembrane region" description="Helical" evidence="1">
    <location>
        <begin position="21"/>
        <end position="39"/>
    </location>
</feature>
<evidence type="ECO:0000313" key="5">
    <source>
        <dbReference type="Proteomes" id="UP000612362"/>
    </source>
</evidence>
<dbReference type="Pfam" id="PF09967">
    <property type="entry name" value="DUF2201"/>
    <property type="match status" value="1"/>
</dbReference>
<keyword evidence="5" id="KW-1185">Reference proteome</keyword>
<dbReference type="PANTHER" id="PTHR38730">
    <property type="entry name" value="SLL7028 PROTEIN"/>
    <property type="match status" value="1"/>
</dbReference>
<evidence type="ECO:0000256" key="1">
    <source>
        <dbReference type="SAM" id="Phobius"/>
    </source>
</evidence>
<keyword evidence="1" id="KW-0472">Membrane</keyword>
<organism evidence="4 5">
    <name type="scientific">Ktedonospora formicarum</name>
    <dbReference type="NCBI Taxonomy" id="2778364"/>
    <lineage>
        <taxon>Bacteria</taxon>
        <taxon>Bacillati</taxon>
        <taxon>Chloroflexota</taxon>
        <taxon>Ktedonobacteria</taxon>
        <taxon>Ktedonobacterales</taxon>
        <taxon>Ktedonobacteraceae</taxon>
        <taxon>Ktedonospora</taxon>
    </lineage>
</organism>
<dbReference type="InterPro" id="IPR025154">
    <property type="entry name" value="Put_metallopeptidase_dom"/>
</dbReference>
<feature type="domain" description="Putative metallopeptidase" evidence="3">
    <location>
        <begin position="13"/>
        <end position="221"/>
    </location>
</feature>
<feature type="domain" description="VWA-like" evidence="2">
    <location>
        <begin position="247"/>
        <end position="372"/>
    </location>
</feature>
<keyword evidence="4" id="KW-0378">Hydrolase</keyword>
<keyword evidence="1" id="KW-0812">Transmembrane</keyword>
<dbReference type="AlphaFoldDB" id="A0A8J3I5N3"/>
<keyword evidence="1" id="KW-1133">Transmembrane helix</keyword>
<reference evidence="4" key="1">
    <citation type="submission" date="2020-10" db="EMBL/GenBank/DDBJ databases">
        <title>Taxonomic study of unclassified bacteria belonging to the class Ktedonobacteria.</title>
        <authorList>
            <person name="Yabe S."/>
            <person name="Wang C.M."/>
            <person name="Zheng Y."/>
            <person name="Sakai Y."/>
            <person name="Cavaletti L."/>
            <person name="Monciardini P."/>
            <person name="Donadio S."/>
        </authorList>
    </citation>
    <scope>NUCLEOTIDE SEQUENCE</scope>
    <source>
        <strain evidence="4">SOSP1-1</strain>
    </source>
</reference>
<accession>A0A8J3I5N3</accession>
<evidence type="ECO:0000313" key="4">
    <source>
        <dbReference type="EMBL" id="GHO47265.1"/>
    </source>
</evidence>
<dbReference type="InterPro" id="IPR018698">
    <property type="entry name" value="VWA-like_dom"/>
</dbReference>
<gene>
    <name evidence="4" type="ORF">KSX_54280</name>
</gene>
<evidence type="ECO:0000259" key="3">
    <source>
        <dbReference type="Pfam" id="PF13203"/>
    </source>
</evidence>